<dbReference type="Proteomes" id="UP000789738">
    <property type="component" value="Unassembled WGS sequence"/>
</dbReference>
<gene>
    <name evidence="1" type="ORF">CNEO_41319</name>
</gene>
<protein>
    <submittedName>
        <fullName evidence="1">Uncharacterized protein</fullName>
    </submittedName>
</protein>
<sequence>MAKLLGIVVLACNLLLIFMRIIKVEFIKLNINPIQASIDIKFRFI</sequence>
<proteinExistence type="predicted"/>
<organism evidence="1 2">
    <name type="scientific">Clostridium neonatale</name>
    <dbReference type="NCBI Taxonomy" id="137838"/>
    <lineage>
        <taxon>Bacteria</taxon>
        <taxon>Bacillati</taxon>
        <taxon>Bacillota</taxon>
        <taxon>Clostridia</taxon>
        <taxon>Eubacteriales</taxon>
        <taxon>Clostridiaceae</taxon>
        <taxon>Clostridium</taxon>
    </lineage>
</organism>
<evidence type="ECO:0000313" key="2">
    <source>
        <dbReference type="Proteomes" id="UP000789738"/>
    </source>
</evidence>
<evidence type="ECO:0000313" key="1">
    <source>
        <dbReference type="EMBL" id="CAG9704540.1"/>
    </source>
</evidence>
<dbReference type="EMBL" id="CAKJVE010000004">
    <property type="protein sequence ID" value="CAG9704540.1"/>
    <property type="molecule type" value="Genomic_DNA"/>
</dbReference>
<accession>A0AA86JMJ9</accession>
<dbReference type="AlphaFoldDB" id="A0AA86JMJ9"/>
<comment type="caution">
    <text evidence="1">The sequence shown here is derived from an EMBL/GenBank/DDBJ whole genome shotgun (WGS) entry which is preliminary data.</text>
</comment>
<name>A0AA86JMJ9_9CLOT</name>
<reference evidence="1" key="1">
    <citation type="submission" date="2021-10" db="EMBL/GenBank/DDBJ databases">
        <authorList>
            <person name="Mesa V."/>
        </authorList>
    </citation>
    <scope>NUCLEOTIDE SEQUENCE</scope>
    <source>
        <strain evidence="1">CC3_PB</strain>
    </source>
</reference>